<protein>
    <recommendedName>
        <fullName evidence="4">Phage terminase small subunit P27 family</fullName>
    </recommendedName>
</protein>
<evidence type="ECO:0000256" key="1">
    <source>
        <dbReference type="SAM" id="MobiDB-lite"/>
    </source>
</evidence>
<evidence type="ECO:0000313" key="2">
    <source>
        <dbReference type="EMBL" id="QJW94710.1"/>
    </source>
</evidence>
<dbReference type="NCBIfam" id="TIGR01558">
    <property type="entry name" value="sm_term_P27"/>
    <property type="match status" value="1"/>
</dbReference>
<sequence>MARGRKPTLKPPAGVADSKSGYQPPEPPGMGKRARAKWAAMVPLIAQQVPLKEVDADALRQYCEAAVMREKAVEEMEEAPLLMAGPNGAEYGNPLLKIIKEQEVVMMKLAERFGLDPSSRRRLQIEAAKADSGFTEFLKRGRDRAKPQAAS</sequence>
<proteinExistence type="predicted"/>
<gene>
    <name evidence="2" type="ORF">FTUN_2232</name>
</gene>
<reference evidence="3" key="1">
    <citation type="submission" date="2020-05" db="EMBL/GenBank/DDBJ databases">
        <title>Frigoriglobus tundricola gen. nov., sp. nov., a psychrotolerant cellulolytic planctomycete of the family Gemmataceae with two divergent copies of 16S rRNA gene.</title>
        <authorList>
            <person name="Kulichevskaya I.S."/>
            <person name="Ivanova A.A."/>
            <person name="Naumoff D.G."/>
            <person name="Beletsky A.V."/>
            <person name="Rijpstra W.I.C."/>
            <person name="Sinninghe Damste J.S."/>
            <person name="Mardanov A.V."/>
            <person name="Ravin N.V."/>
            <person name="Dedysh S.N."/>
        </authorList>
    </citation>
    <scope>NUCLEOTIDE SEQUENCE [LARGE SCALE GENOMIC DNA]</scope>
    <source>
        <strain evidence="3">PL17</strain>
    </source>
</reference>
<name>A0A6M5YMX5_9BACT</name>
<organism evidence="2 3">
    <name type="scientific">Frigoriglobus tundricola</name>
    <dbReference type="NCBI Taxonomy" id="2774151"/>
    <lineage>
        <taxon>Bacteria</taxon>
        <taxon>Pseudomonadati</taxon>
        <taxon>Planctomycetota</taxon>
        <taxon>Planctomycetia</taxon>
        <taxon>Gemmatales</taxon>
        <taxon>Gemmataceae</taxon>
        <taxon>Frigoriglobus</taxon>
    </lineage>
</organism>
<dbReference type="KEGG" id="ftj:FTUN_2232"/>
<feature type="region of interest" description="Disordered" evidence="1">
    <location>
        <begin position="1"/>
        <end position="34"/>
    </location>
</feature>
<dbReference type="EMBL" id="CP053452">
    <property type="protein sequence ID" value="QJW94710.1"/>
    <property type="molecule type" value="Genomic_DNA"/>
</dbReference>
<dbReference type="Pfam" id="PF05119">
    <property type="entry name" value="Terminase_4"/>
    <property type="match status" value="1"/>
</dbReference>
<evidence type="ECO:0008006" key="4">
    <source>
        <dbReference type="Google" id="ProtNLM"/>
    </source>
</evidence>
<keyword evidence="3" id="KW-1185">Reference proteome</keyword>
<dbReference type="Proteomes" id="UP000503447">
    <property type="component" value="Chromosome"/>
</dbReference>
<dbReference type="InterPro" id="IPR006448">
    <property type="entry name" value="Phage_term_ssu_P27"/>
</dbReference>
<accession>A0A6M5YMX5</accession>
<evidence type="ECO:0000313" key="3">
    <source>
        <dbReference type="Proteomes" id="UP000503447"/>
    </source>
</evidence>
<dbReference type="AlphaFoldDB" id="A0A6M5YMX5"/>